<comment type="caution">
    <text evidence="2">The sequence shown here is derived from an EMBL/GenBank/DDBJ whole genome shotgun (WGS) entry which is preliminary data.</text>
</comment>
<protein>
    <submittedName>
        <fullName evidence="2">Uncharacterized protein</fullName>
    </submittedName>
</protein>
<feature type="coiled-coil region" evidence="1">
    <location>
        <begin position="241"/>
        <end position="299"/>
    </location>
</feature>
<name>A0A5J4UBN9_9EUKA</name>
<reference evidence="2 3" key="1">
    <citation type="submission" date="2019-03" db="EMBL/GenBank/DDBJ databases">
        <title>Single cell metagenomics reveals metabolic interactions within the superorganism composed of flagellate Streblomastix strix and complex community of Bacteroidetes bacteria on its surface.</title>
        <authorList>
            <person name="Treitli S.C."/>
            <person name="Kolisko M."/>
            <person name="Husnik F."/>
            <person name="Keeling P."/>
            <person name="Hampl V."/>
        </authorList>
    </citation>
    <scope>NUCLEOTIDE SEQUENCE [LARGE SCALE GENOMIC DNA]</scope>
    <source>
        <strain evidence="2">ST1C</strain>
    </source>
</reference>
<dbReference type="EMBL" id="SNRW01018147">
    <property type="protein sequence ID" value="KAA6367620.1"/>
    <property type="molecule type" value="Genomic_DNA"/>
</dbReference>
<proteinExistence type="predicted"/>
<gene>
    <name evidence="2" type="ORF">EZS28_036852</name>
</gene>
<organism evidence="2 3">
    <name type="scientific">Streblomastix strix</name>
    <dbReference type="NCBI Taxonomy" id="222440"/>
    <lineage>
        <taxon>Eukaryota</taxon>
        <taxon>Metamonada</taxon>
        <taxon>Preaxostyla</taxon>
        <taxon>Oxymonadida</taxon>
        <taxon>Streblomastigidae</taxon>
        <taxon>Streblomastix</taxon>
    </lineage>
</organism>
<sequence>MYDSEDDDDNNELVDSPAVADLFRASSFAGSLSKQTAKKKELRHRKVELSRKRVRAITRRANAGLSLNLQEMIRQNDEKTDYNSYRTNAESPELTYSPTSGQLTLKPKKVKTDTQFIHDMRINITILMDQLKFDQRAMLLHDLINFGENSQKIEKELILPPLVEIPHKDQLSDVLSKLDAITEDENVMPLDQEDADEFGVGVETEIKQMQKKNELVGIVETSEEKETRLQKEKETNELQRKAITDQQKKDLEMKNQQYNSKNLDLTKLIADRKKADQQAAKQKEQKEQEKKMLIQMRQERQILTQGVDSTLDIIEKGLSVMWKQWTEIQQKMKGFNFI</sequence>
<evidence type="ECO:0000313" key="2">
    <source>
        <dbReference type="EMBL" id="KAA6367620.1"/>
    </source>
</evidence>
<dbReference type="Proteomes" id="UP000324800">
    <property type="component" value="Unassembled WGS sequence"/>
</dbReference>
<evidence type="ECO:0000313" key="3">
    <source>
        <dbReference type="Proteomes" id="UP000324800"/>
    </source>
</evidence>
<dbReference type="AlphaFoldDB" id="A0A5J4UBN9"/>
<evidence type="ECO:0000256" key="1">
    <source>
        <dbReference type="SAM" id="Coils"/>
    </source>
</evidence>
<accession>A0A5J4UBN9</accession>
<keyword evidence="1" id="KW-0175">Coiled coil</keyword>